<organism evidence="3 4">
    <name type="scientific">Plebeiibacterium marinum</name>
    <dbReference type="NCBI Taxonomy" id="2992111"/>
    <lineage>
        <taxon>Bacteria</taxon>
        <taxon>Pseudomonadati</taxon>
        <taxon>Bacteroidota</taxon>
        <taxon>Bacteroidia</taxon>
        <taxon>Marinilabiliales</taxon>
        <taxon>Marinilabiliaceae</taxon>
        <taxon>Plebeiibacterium</taxon>
    </lineage>
</organism>
<keyword evidence="1" id="KW-0732">Signal</keyword>
<keyword evidence="4" id="KW-1185">Reference proteome</keyword>
<comment type="caution">
    <text evidence="3">The sequence shown here is derived from an EMBL/GenBank/DDBJ whole genome shotgun (WGS) entry which is preliminary data.</text>
</comment>
<sequence>MIRLLHITILSLFAVCTMAQTNIDSLFSVAIDHSRAEEYDLAVQKAAQVVQLDSTRNDVKVFMANVYAWQQDYNTSKEYISQVYAIDPNNNELYETWLNVLLWNKEYKKLLSIIDTAKTNGYNNDYNLTLKKALAYQGLERYSAGINFLNQNKSLLDSADIRYLYNNLKRSASKNTISAFYSIDLFENNTPTPHHLAFVDYSTSVEQTIFIFRCNYAYRFEIDDIQPEIDIYHNFDNGHYLFANYGFGINNKLFPRHRVGLEYFFPFGNNFEASAGAKFFNYPSDDVIVLTGHLGKYVSNMWLSLRPYYTIKEGNNSFSSLFNMRIYDNNQVGYYGLELGYGNSPDDRSRYAQPIGSIWLSAYKIKLERNFAISHSNEVRVGAGYVYEEISQNSYRNRFLFEILLKHRF</sequence>
<dbReference type="SUPFAM" id="SSF48452">
    <property type="entry name" value="TPR-like"/>
    <property type="match status" value="1"/>
</dbReference>
<reference evidence="3" key="1">
    <citation type="submission" date="2022-10" db="EMBL/GenBank/DDBJ databases">
        <authorList>
            <person name="Yu W.X."/>
        </authorList>
    </citation>
    <scope>NUCLEOTIDE SEQUENCE</scope>
    <source>
        <strain evidence="3">D04</strain>
    </source>
</reference>
<gene>
    <name evidence="3" type="ORF">OM074_00970</name>
</gene>
<dbReference type="InterPro" id="IPR011990">
    <property type="entry name" value="TPR-like_helical_dom_sf"/>
</dbReference>
<evidence type="ECO:0000259" key="2">
    <source>
        <dbReference type="Pfam" id="PF19413"/>
    </source>
</evidence>
<evidence type="ECO:0000256" key="1">
    <source>
        <dbReference type="SAM" id="SignalP"/>
    </source>
</evidence>
<evidence type="ECO:0000313" key="3">
    <source>
        <dbReference type="EMBL" id="MCW3804171.1"/>
    </source>
</evidence>
<dbReference type="Pfam" id="PF19413">
    <property type="entry name" value="YaiO"/>
    <property type="match status" value="1"/>
</dbReference>
<evidence type="ECO:0000313" key="4">
    <source>
        <dbReference type="Proteomes" id="UP001207408"/>
    </source>
</evidence>
<feature type="signal peptide" evidence="1">
    <location>
        <begin position="1"/>
        <end position="19"/>
    </location>
</feature>
<dbReference type="Proteomes" id="UP001207408">
    <property type="component" value="Unassembled WGS sequence"/>
</dbReference>
<accession>A0AAE3MA95</accession>
<proteinExistence type="predicted"/>
<feature type="chain" id="PRO_5042117403" evidence="1">
    <location>
        <begin position="20"/>
        <end position="409"/>
    </location>
</feature>
<feature type="domain" description="YaiO beta-barrel" evidence="2">
    <location>
        <begin position="174"/>
        <end position="347"/>
    </location>
</feature>
<dbReference type="AlphaFoldDB" id="A0AAE3MA95"/>
<dbReference type="RefSeq" id="WP_301197394.1">
    <property type="nucleotide sequence ID" value="NZ_JAPDPI010000001.1"/>
</dbReference>
<dbReference type="NCBIfam" id="TIGR04390">
    <property type="entry name" value="OMP_YaiO_dom"/>
    <property type="match status" value="1"/>
</dbReference>
<dbReference type="Gene3D" id="1.25.40.10">
    <property type="entry name" value="Tetratricopeptide repeat domain"/>
    <property type="match status" value="1"/>
</dbReference>
<dbReference type="InterPro" id="IPR030887">
    <property type="entry name" value="Beta-barrel_YaiO"/>
</dbReference>
<name>A0AAE3MA95_9BACT</name>
<dbReference type="EMBL" id="JAPDPI010000001">
    <property type="protein sequence ID" value="MCW3804171.1"/>
    <property type="molecule type" value="Genomic_DNA"/>
</dbReference>
<protein>
    <submittedName>
        <fullName evidence="3">YaiO family outer membrane beta-barrel protein</fullName>
    </submittedName>
</protein>